<organism evidence="2 3">
    <name type="scientific">Laedolimicola ammoniilytica</name>
    <dbReference type="NCBI Taxonomy" id="2981771"/>
    <lineage>
        <taxon>Bacteria</taxon>
        <taxon>Bacillati</taxon>
        <taxon>Bacillota</taxon>
        <taxon>Clostridia</taxon>
        <taxon>Lachnospirales</taxon>
        <taxon>Lachnospiraceae</taxon>
        <taxon>Laedolimicola</taxon>
    </lineage>
</organism>
<proteinExistence type="predicted"/>
<sequence>MMICRKTYRKFLLGLLAVSLLGLGVYDYFRERARIPDSYVQTEGEPGPAEPDFPVTAQITQSVTEASYNSRSGKSYQISYRYLGWMPLKETEVTVVQKTCVIPGGIPVGIYMETDGVLVIGTGKVTGRDGLTYEPAFRLVQAGDYIRSVNGQTIREKEELIEAVQEQGSEKVVLGLERDGRSFEIRLSATDTEEGFRLGIWVRDNTQGIGTLTFLTEDGSFGALGHGINDSDTGKLLKLSEGKLYDTSVAEIHRGEPGTPGEVAGLIRYRESLICGEIQENTEAGIFGTATEHLREQLPVETLEVGYKQEITRGEAWIRSAVSGEVRDYRIEIEEIHSSESDVNKGIVLRVTDPELLALAGGIVQGMSGSPVIQNGKIVGAVTHVFINDPTKGYGIFIENMLDPQGKS</sequence>
<comment type="caution">
    <text evidence="2">The sequence shown here is derived from an EMBL/GenBank/DDBJ whole genome shotgun (WGS) entry which is preliminary data.</text>
</comment>
<gene>
    <name evidence="2" type="primary">spoIVB</name>
    <name evidence="2" type="ORF">OCV63_12585</name>
</gene>
<dbReference type="InterPro" id="IPR041489">
    <property type="entry name" value="PDZ_6"/>
</dbReference>
<protein>
    <submittedName>
        <fullName evidence="2">SpoIVB peptidase</fullName>
        <ecNumber evidence="2">3.4.21.116</ecNumber>
    </submittedName>
</protein>
<dbReference type="SUPFAM" id="SSF50156">
    <property type="entry name" value="PDZ domain-like"/>
    <property type="match status" value="1"/>
</dbReference>
<dbReference type="InterPro" id="IPR014219">
    <property type="entry name" value="SpoIVB"/>
</dbReference>
<dbReference type="Pfam" id="PF05580">
    <property type="entry name" value="Peptidase_S55"/>
    <property type="match status" value="1"/>
</dbReference>
<keyword evidence="2" id="KW-0378">Hydrolase</keyword>
<name>A0ABT2RZM0_9FIRM</name>
<dbReference type="PROSITE" id="PS51494">
    <property type="entry name" value="SPOIVB"/>
    <property type="match status" value="1"/>
</dbReference>
<dbReference type="EC" id="3.4.21.116" evidence="2"/>
<dbReference type="SUPFAM" id="SSF50494">
    <property type="entry name" value="Trypsin-like serine proteases"/>
    <property type="match status" value="1"/>
</dbReference>
<feature type="domain" description="Peptidase S55" evidence="1">
    <location>
        <begin position="179"/>
        <end position="408"/>
    </location>
</feature>
<evidence type="ECO:0000313" key="2">
    <source>
        <dbReference type="EMBL" id="MCU6697723.1"/>
    </source>
</evidence>
<dbReference type="Pfam" id="PF17820">
    <property type="entry name" value="PDZ_6"/>
    <property type="match status" value="1"/>
</dbReference>
<dbReference type="Gene3D" id="2.30.42.10">
    <property type="match status" value="1"/>
</dbReference>
<keyword evidence="3" id="KW-1185">Reference proteome</keyword>
<dbReference type="InterPro" id="IPR009003">
    <property type="entry name" value="Peptidase_S1_PA"/>
</dbReference>
<evidence type="ECO:0000313" key="3">
    <source>
        <dbReference type="Proteomes" id="UP001652461"/>
    </source>
</evidence>
<dbReference type="RefSeq" id="WP_158364363.1">
    <property type="nucleotide sequence ID" value="NZ_JAOQKC010000018.1"/>
</dbReference>
<accession>A0ABT2RZM0</accession>
<dbReference type="InterPro" id="IPR008763">
    <property type="entry name" value="Peptidase_S55"/>
</dbReference>
<dbReference type="GO" id="GO:0016787">
    <property type="term" value="F:hydrolase activity"/>
    <property type="evidence" value="ECO:0007669"/>
    <property type="project" value="UniProtKB-KW"/>
</dbReference>
<dbReference type="InterPro" id="IPR036034">
    <property type="entry name" value="PDZ_sf"/>
</dbReference>
<dbReference type="Proteomes" id="UP001652461">
    <property type="component" value="Unassembled WGS sequence"/>
</dbReference>
<dbReference type="EMBL" id="JAOQKC010000018">
    <property type="protein sequence ID" value="MCU6697723.1"/>
    <property type="molecule type" value="Genomic_DNA"/>
</dbReference>
<evidence type="ECO:0000259" key="1">
    <source>
        <dbReference type="PROSITE" id="PS51494"/>
    </source>
</evidence>
<dbReference type="NCBIfam" id="TIGR02860">
    <property type="entry name" value="spore_IV_B"/>
    <property type="match status" value="1"/>
</dbReference>
<reference evidence="2 3" key="1">
    <citation type="journal article" date="2021" name="ISME Commun">
        <title>Automated analysis of genomic sequences facilitates high-throughput and comprehensive description of bacteria.</title>
        <authorList>
            <person name="Hitch T.C.A."/>
        </authorList>
    </citation>
    <scope>NUCLEOTIDE SEQUENCE [LARGE SCALE GENOMIC DNA]</scope>
    <source>
        <strain evidence="2 3">Sanger_04</strain>
    </source>
</reference>